<dbReference type="Gene3D" id="3.90.1170.10">
    <property type="entry name" value="Ribosomal protein L10e/L16"/>
    <property type="match status" value="1"/>
</dbReference>
<keyword evidence="2" id="KW-0689">Ribosomal protein</keyword>
<dbReference type="SUPFAM" id="SSF54686">
    <property type="entry name" value="Ribosomal protein L16p/L10e"/>
    <property type="match status" value="1"/>
</dbReference>
<dbReference type="InterPro" id="IPR047873">
    <property type="entry name" value="Ribosomal_uL16"/>
</dbReference>
<evidence type="ECO:0000256" key="2">
    <source>
        <dbReference type="ARBA" id="ARBA00022980"/>
    </source>
</evidence>
<accession>X1ESW2</accession>
<dbReference type="EMBL" id="BARU01008073">
    <property type="protein sequence ID" value="GAH36446.1"/>
    <property type="molecule type" value="Genomic_DNA"/>
</dbReference>
<evidence type="ECO:0000256" key="3">
    <source>
        <dbReference type="ARBA" id="ARBA00023274"/>
    </source>
</evidence>
<sequence>IIYELEGVTESAAREAMRLAAHKLPIRTRFISREGRELR</sequence>
<organism evidence="4">
    <name type="scientific">marine sediment metagenome</name>
    <dbReference type="NCBI Taxonomy" id="412755"/>
    <lineage>
        <taxon>unclassified sequences</taxon>
        <taxon>metagenomes</taxon>
        <taxon>ecological metagenomes</taxon>
    </lineage>
</organism>
<dbReference type="GO" id="GO:0006412">
    <property type="term" value="P:translation"/>
    <property type="evidence" value="ECO:0007669"/>
    <property type="project" value="InterPro"/>
</dbReference>
<proteinExistence type="inferred from homology"/>
<gene>
    <name evidence="4" type="ORF">S03H2_15868</name>
</gene>
<keyword evidence="3" id="KW-0687">Ribonucleoprotein</keyword>
<dbReference type="InterPro" id="IPR036920">
    <property type="entry name" value="Ribosomal_uL16_sf"/>
</dbReference>
<protein>
    <submittedName>
        <fullName evidence="4">Uncharacterized protein</fullName>
    </submittedName>
</protein>
<dbReference type="GO" id="GO:1990904">
    <property type="term" value="C:ribonucleoprotein complex"/>
    <property type="evidence" value="ECO:0007669"/>
    <property type="project" value="UniProtKB-KW"/>
</dbReference>
<reference evidence="4" key="1">
    <citation type="journal article" date="2014" name="Front. Microbiol.">
        <title>High frequency of phylogenetically diverse reductive dehalogenase-homologous genes in deep subseafloor sedimentary metagenomes.</title>
        <authorList>
            <person name="Kawai M."/>
            <person name="Futagami T."/>
            <person name="Toyoda A."/>
            <person name="Takaki Y."/>
            <person name="Nishi S."/>
            <person name="Hori S."/>
            <person name="Arai W."/>
            <person name="Tsubouchi T."/>
            <person name="Morono Y."/>
            <person name="Uchiyama I."/>
            <person name="Ito T."/>
            <person name="Fujiyama A."/>
            <person name="Inagaki F."/>
            <person name="Takami H."/>
        </authorList>
    </citation>
    <scope>NUCLEOTIDE SEQUENCE</scope>
    <source>
        <strain evidence="4">Expedition CK06-06</strain>
    </source>
</reference>
<dbReference type="Pfam" id="PF00252">
    <property type="entry name" value="Ribosomal_L16"/>
    <property type="match status" value="1"/>
</dbReference>
<dbReference type="AlphaFoldDB" id="X1ESW2"/>
<comment type="caution">
    <text evidence="4">The sequence shown here is derived from an EMBL/GenBank/DDBJ whole genome shotgun (WGS) entry which is preliminary data.</text>
</comment>
<name>X1ESW2_9ZZZZ</name>
<feature type="non-terminal residue" evidence="4">
    <location>
        <position position="1"/>
    </location>
</feature>
<evidence type="ECO:0000256" key="1">
    <source>
        <dbReference type="ARBA" id="ARBA00008931"/>
    </source>
</evidence>
<evidence type="ECO:0000313" key="4">
    <source>
        <dbReference type="EMBL" id="GAH36446.1"/>
    </source>
</evidence>
<comment type="similarity">
    <text evidence="1">Belongs to the universal ribosomal protein uL16 family.</text>
</comment>
<dbReference type="GO" id="GO:0003735">
    <property type="term" value="F:structural constituent of ribosome"/>
    <property type="evidence" value="ECO:0007669"/>
    <property type="project" value="InterPro"/>
</dbReference>
<dbReference type="GO" id="GO:0005840">
    <property type="term" value="C:ribosome"/>
    <property type="evidence" value="ECO:0007669"/>
    <property type="project" value="UniProtKB-KW"/>
</dbReference>